<organism evidence="1 2">
    <name type="scientific">Oceanithermus desulfurans NBRC 100063</name>
    <dbReference type="NCBI Taxonomy" id="1227550"/>
    <lineage>
        <taxon>Bacteria</taxon>
        <taxon>Thermotogati</taxon>
        <taxon>Deinococcota</taxon>
        <taxon>Deinococci</taxon>
        <taxon>Thermales</taxon>
        <taxon>Thermaceae</taxon>
        <taxon>Oceanithermus</taxon>
    </lineage>
</organism>
<dbReference type="OrthoDB" id="24925at2"/>
<dbReference type="EMBL" id="BJXN01000002">
    <property type="protein sequence ID" value="GEM88955.1"/>
    <property type="molecule type" value="Genomic_DNA"/>
</dbReference>
<dbReference type="SUPFAM" id="SSF48452">
    <property type="entry name" value="TPR-like"/>
    <property type="match status" value="1"/>
</dbReference>
<name>A0A511RH35_9DEIN</name>
<dbReference type="Proteomes" id="UP000321827">
    <property type="component" value="Unassembled WGS sequence"/>
</dbReference>
<dbReference type="InterPro" id="IPR011990">
    <property type="entry name" value="TPR-like_helical_dom_sf"/>
</dbReference>
<comment type="caution">
    <text evidence="1">The sequence shown here is derived from an EMBL/GenBank/DDBJ whole genome shotgun (WGS) entry which is preliminary data.</text>
</comment>
<reference evidence="1 2" key="1">
    <citation type="submission" date="2019-07" db="EMBL/GenBank/DDBJ databases">
        <title>Whole genome shotgun sequence of Oceanithermus desulfurans NBRC 100063.</title>
        <authorList>
            <person name="Hosoyama A."/>
            <person name="Uohara A."/>
            <person name="Ohji S."/>
            <person name="Ichikawa N."/>
        </authorList>
    </citation>
    <scope>NUCLEOTIDE SEQUENCE [LARGE SCALE GENOMIC DNA]</scope>
    <source>
        <strain evidence="1 2">NBRC 100063</strain>
    </source>
</reference>
<evidence type="ECO:0008006" key="3">
    <source>
        <dbReference type="Google" id="ProtNLM"/>
    </source>
</evidence>
<gene>
    <name evidence="1" type="ORF">ODE01S_03890</name>
</gene>
<proteinExistence type="predicted"/>
<dbReference type="Gene3D" id="1.25.40.10">
    <property type="entry name" value="Tetratricopeptide repeat domain"/>
    <property type="match status" value="1"/>
</dbReference>
<evidence type="ECO:0000313" key="1">
    <source>
        <dbReference type="EMBL" id="GEM88955.1"/>
    </source>
</evidence>
<evidence type="ECO:0000313" key="2">
    <source>
        <dbReference type="Proteomes" id="UP000321827"/>
    </source>
</evidence>
<sequence>MIVLPSLGPLHLTQPRYNAVSLLRQIEHHRPGVVYLASYSPEGLGAKVWRDQHDLAMFALEPWAALRGVLLVALGDRAEALQAEAEHFLEYLGSMPRGEEAKQRFAEADRQIVEYLTVPRLPEEYASEGFLSGLRERLHVVRELAGEGPATGFREERMAAVAARLAELDADGSVVLVDVLDYPVLLEHLGAVGGPVPLEPNEAERARAVMDRAWRLEEDDAWGNLLAQLMEIDEAEARFLAAQVYLAAGQAEDAARLMEEVSRGDFSKPEYLPGYLLARLGQLYDLTGQRERALRAYRGVLALSWAPAEAREIALAGVRAPFRPQPEAEIR</sequence>
<protein>
    <recommendedName>
        <fullName evidence="3">Tetratricopeptide repeat domain protein</fullName>
    </recommendedName>
</protein>
<dbReference type="AlphaFoldDB" id="A0A511RH35"/>
<accession>A0A511RH35</accession>
<dbReference type="RefSeq" id="WP_147145270.1">
    <property type="nucleotide sequence ID" value="NZ_BJXN01000002.1"/>
</dbReference>